<dbReference type="STRING" id="690879.TSACC_22859"/>
<dbReference type="InterPro" id="IPR000944">
    <property type="entry name" value="Tscrpt_reg_Rrf2"/>
</dbReference>
<dbReference type="InterPro" id="IPR036390">
    <property type="entry name" value="WH_DNA-bd_sf"/>
</dbReference>
<evidence type="ECO:0000313" key="1">
    <source>
        <dbReference type="EMBL" id="GAT34434.1"/>
    </source>
</evidence>
<dbReference type="PANTHER" id="PTHR33221">
    <property type="entry name" value="WINGED HELIX-TURN-HELIX TRANSCRIPTIONAL REGULATOR, RRF2 FAMILY"/>
    <property type="match status" value="1"/>
</dbReference>
<comment type="caution">
    <text evidence="1">The sequence shown here is derived from an EMBL/GenBank/DDBJ whole genome shotgun (WGS) entry which is preliminary data.</text>
</comment>
<reference evidence="2" key="1">
    <citation type="journal article" date="2017" name="Genome Announc.">
        <title>Draft Genome Sequence of Terrimicrobium sacchariphilum NM-5T, a Facultative Anaerobic Soil Bacterium of the Class Spartobacteria.</title>
        <authorList>
            <person name="Qiu Y.L."/>
            <person name="Tourlousse D.M."/>
            <person name="Matsuura N."/>
            <person name="Ohashi A."/>
            <person name="Sekiguchi Y."/>
        </authorList>
    </citation>
    <scope>NUCLEOTIDE SEQUENCE [LARGE SCALE GENOMIC DNA]</scope>
    <source>
        <strain evidence="2">NM-5</strain>
    </source>
</reference>
<dbReference type="GO" id="GO:0005829">
    <property type="term" value="C:cytosol"/>
    <property type="evidence" value="ECO:0007669"/>
    <property type="project" value="TreeGrafter"/>
</dbReference>
<dbReference type="GO" id="GO:0003700">
    <property type="term" value="F:DNA-binding transcription factor activity"/>
    <property type="evidence" value="ECO:0007669"/>
    <property type="project" value="TreeGrafter"/>
</dbReference>
<keyword evidence="2" id="KW-1185">Reference proteome</keyword>
<organism evidence="1 2">
    <name type="scientific">Terrimicrobium sacchariphilum</name>
    <dbReference type="NCBI Taxonomy" id="690879"/>
    <lineage>
        <taxon>Bacteria</taxon>
        <taxon>Pseudomonadati</taxon>
        <taxon>Verrucomicrobiota</taxon>
        <taxon>Terrimicrobiia</taxon>
        <taxon>Terrimicrobiales</taxon>
        <taxon>Terrimicrobiaceae</taxon>
        <taxon>Terrimicrobium</taxon>
    </lineage>
</organism>
<dbReference type="Gene3D" id="1.10.10.10">
    <property type="entry name" value="Winged helix-like DNA-binding domain superfamily/Winged helix DNA-binding domain"/>
    <property type="match status" value="1"/>
</dbReference>
<dbReference type="Pfam" id="PF02082">
    <property type="entry name" value="Rrf2"/>
    <property type="match status" value="1"/>
</dbReference>
<dbReference type="PROSITE" id="PS51197">
    <property type="entry name" value="HTH_RRF2_2"/>
    <property type="match status" value="1"/>
</dbReference>
<protein>
    <submittedName>
        <fullName evidence="1">Rrf2 family transcriptional regulator</fullName>
    </submittedName>
</protein>
<name>A0A146GCA8_TERSA</name>
<accession>A0A146GCA8</accession>
<dbReference type="SUPFAM" id="SSF46785">
    <property type="entry name" value="Winged helix' DNA-binding domain"/>
    <property type="match status" value="1"/>
</dbReference>
<proteinExistence type="predicted"/>
<dbReference type="InterPro" id="IPR036388">
    <property type="entry name" value="WH-like_DNA-bd_sf"/>
</dbReference>
<dbReference type="EMBL" id="BDCO01000002">
    <property type="protein sequence ID" value="GAT34434.1"/>
    <property type="molecule type" value="Genomic_DNA"/>
</dbReference>
<gene>
    <name evidence="1" type="ORF">TSACC_22859</name>
</gene>
<dbReference type="PANTHER" id="PTHR33221:SF13">
    <property type="entry name" value="TRANSCRIPTIONAL REGULATOR-RELATED"/>
    <property type="match status" value="1"/>
</dbReference>
<dbReference type="InParanoid" id="A0A146GCA8"/>
<dbReference type="Proteomes" id="UP000076023">
    <property type="component" value="Unassembled WGS sequence"/>
</dbReference>
<evidence type="ECO:0000313" key="2">
    <source>
        <dbReference type="Proteomes" id="UP000076023"/>
    </source>
</evidence>
<dbReference type="NCBIfam" id="TIGR00738">
    <property type="entry name" value="rrf2_super"/>
    <property type="match status" value="1"/>
</dbReference>
<sequence length="135" mass="14343">MFIYGKTAANGIAVMSYLAADPARRAGSGEIARARGISVALTAKLLTQLAAAGLVNGQPGPGGGYTLARTASEICLFDIVALFEQTDEPSRCPFGPNWCGHGEPCPLHNTIVEMVENNRRFMENTTLAIFQKTNA</sequence>
<dbReference type="AlphaFoldDB" id="A0A146GCA8"/>
<dbReference type="RefSeq" id="WP_075080065.1">
    <property type="nucleotide sequence ID" value="NZ_BDCO01000002.1"/>
</dbReference>
<dbReference type="OrthoDB" id="194228at2"/>